<evidence type="ECO:0000256" key="2">
    <source>
        <dbReference type="ARBA" id="ARBA00004173"/>
    </source>
</evidence>
<dbReference type="EC" id="3.1.2.4" evidence="5"/>
<reference evidence="13 14" key="1">
    <citation type="submission" date="2020-08" db="EMBL/GenBank/DDBJ databases">
        <title>Aphidius gifuensis genome sequencing and assembly.</title>
        <authorList>
            <person name="Du Z."/>
        </authorList>
    </citation>
    <scope>NUCLEOTIDE SEQUENCE [LARGE SCALE GENOMIC DNA]</scope>
    <source>
        <strain evidence="13">YNYX2018</strain>
        <tissue evidence="13">Adults</tissue>
    </source>
</reference>
<dbReference type="PANTHER" id="PTHR43176">
    <property type="entry name" value="3-HYDROXYISOBUTYRYL-COA HYDROLASE-RELATED"/>
    <property type="match status" value="1"/>
</dbReference>
<evidence type="ECO:0000259" key="12">
    <source>
        <dbReference type="Pfam" id="PF16113"/>
    </source>
</evidence>
<proteinExistence type="inferred from homology"/>
<dbReference type="GO" id="GO:0006574">
    <property type="term" value="P:L-valine catabolic process"/>
    <property type="evidence" value="ECO:0007669"/>
    <property type="project" value="UniProtKB-UniPathway"/>
</dbReference>
<organism evidence="13 14">
    <name type="scientific">Aphidius gifuensis</name>
    <name type="common">Parasitoid wasp</name>
    <dbReference type="NCBI Taxonomy" id="684658"/>
    <lineage>
        <taxon>Eukaryota</taxon>
        <taxon>Metazoa</taxon>
        <taxon>Ecdysozoa</taxon>
        <taxon>Arthropoda</taxon>
        <taxon>Hexapoda</taxon>
        <taxon>Insecta</taxon>
        <taxon>Pterygota</taxon>
        <taxon>Neoptera</taxon>
        <taxon>Endopterygota</taxon>
        <taxon>Hymenoptera</taxon>
        <taxon>Apocrita</taxon>
        <taxon>Ichneumonoidea</taxon>
        <taxon>Braconidae</taxon>
        <taxon>Aphidiinae</taxon>
        <taxon>Aphidius</taxon>
    </lineage>
</organism>
<dbReference type="UniPathway" id="UPA00362"/>
<dbReference type="InterPro" id="IPR029045">
    <property type="entry name" value="ClpP/crotonase-like_dom_sf"/>
</dbReference>
<protein>
    <recommendedName>
        <fullName evidence="6">3-hydroxyisobutyryl-CoA hydrolase, mitochondrial</fullName>
        <ecNumber evidence="5">3.1.2.4</ecNumber>
    </recommendedName>
    <alternativeName>
        <fullName evidence="11">3-hydroxyisobutyryl-coenzyme A hydrolase</fullName>
    </alternativeName>
</protein>
<keyword evidence="7" id="KW-0101">Branched-chain amino acid catabolism</keyword>
<evidence type="ECO:0000256" key="11">
    <source>
        <dbReference type="ARBA" id="ARBA00031181"/>
    </source>
</evidence>
<dbReference type="GO" id="GO:0003860">
    <property type="term" value="F:3-hydroxyisobutyryl-CoA hydrolase activity"/>
    <property type="evidence" value="ECO:0007669"/>
    <property type="project" value="UniProtKB-EC"/>
</dbReference>
<dbReference type="InterPro" id="IPR032259">
    <property type="entry name" value="HIBYL-CoA-H"/>
</dbReference>
<feature type="domain" description="Enoyl-CoA hydratase/isomerase" evidence="12">
    <location>
        <begin position="20"/>
        <end position="334"/>
    </location>
</feature>
<evidence type="ECO:0000313" key="13">
    <source>
        <dbReference type="EMBL" id="KAF7994817.1"/>
    </source>
</evidence>
<sequence length="351" mass="38642">MTTQEKVVDDVIFQEKGDKGLIILNRPNALNSLNHSMTKKLLPVMQQWESSKKIVVIKGAGEKAFCAGGDVKVIALALSEPGGEKVGREFFYDEYTLDHVIGTYKKPYVALISGIVMGGGVGLSVHGQYRVATETTLFAMPETAIGLFPDVGGSYFLPRLNGKLGLYLDVKLAGIATHYVSSSRLPELTDSLLAPGDVDVAKILDKFDEQDSSVEFSLAKNLKQIDYCFSGDSVEEIINRLKKDNSEWAQGVIETLGKMSPTSLKVAHKSITQGKDQSLANCLKMEYTLDYNMVLKNSDFQEGIRALLIDKDQKPVWNPKTLADVTNEYVNSKFSPIPADKQLKLTPKNKL</sequence>
<dbReference type="AlphaFoldDB" id="A0A835CSY9"/>
<evidence type="ECO:0000256" key="10">
    <source>
        <dbReference type="ARBA" id="ARBA00024871"/>
    </source>
</evidence>
<dbReference type="FunFam" id="3.90.226.10:FF:000026">
    <property type="entry name" value="3-hydroxyisobutyryl-CoA hydrolase, mitochondrial"/>
    <property type="match status" value="1"/>
</dbReference>
<evidence type="ECO:0000256" key="7">
    <source>
        <dbReference type="ARBA" id="ARBA00022456"/>
    </source>
</evidence>
<dbReference type="EMBL" id="JACMRX010000002">
    <property type="protein sequence ID" value="KAF7994817.1"/>
    <property type="molecule type" value="Genomic_DNA"/>
</dbReference>
<evidence type="ECO:0000313" key="14">
    <source>
        <dbReference type="Proteomes" id="UP000639338"/>
    </source>
</evidence>
<keyword evidence="8" id="KW-0378">Hydrolase</keyword>
<evidence type="ECO:0000256" key="9">
    <source>
        <dbReference type="ARBA" id="ARBA00023128"/>
    </source>
</evidence>
<comment type="pathway">
    <text evidence="3">Amino-acid degradation; L-valine degradation.</text>
</comment>
<dbReference type="CDD" id="cd06558">
    <property type="entry name" value="crotonase-like"/>
    <property type="match status" value="1"/>
</dbReference>
<comment type="subcellular location">
    <subcellularLocation>
        <location evidence="2">Mitochondrion</location>
    </subcellularLocation>
</comment>
<evidence type="ECO:0000256" key="8">
    <source>
        <dbReference type="ARBA" id="ARBA00022801"/>
    </source>
</evidence>
<dbReference type="GO" id="GO:0005739">
    <property type="term" value="C:mitochondrion"/>
    <property type="evidence" value="ECO:0007669"/>
    <property type="project" value="UniProtKB-SubCell"/>
</dbReference>
<comment type="catalytic activity">
    <reaction evidence="1">
        <text>3-hydroxy-2-methylpropanoyl-CoA + H2O = 3-hydroxy-2-methylpropanoate + CoA + H(+)</text>
        <dbReference type="Rhea" id="RHEA:20888"/>
        <dbReference type="ChEBI" id="CHEBI:11805"/>
        <dbReference type="ChEBI" id="CHEBI:15377"/>
        <dbReference type="ChEBI" id="CHEBI:15378"/>
        <dbReference type="ChEBI" id="CHEBI:57287"/>
        <dbReference type="ChEBI" id="CHEBI:57340"/>
        <dbReference type="EC" id="3.1.2.4"/>
    </reaction>
</comment>
<keyword evidence="9" id="KW-0496">Mitochondrion</keyword>
<dbReference type="Proteomes" id="UP000639338">
    <property type="component" value="Unassembled WGS sequence"/>
</dbReference>
<evidence type="ECO:0000256" key="6">
    <source>
        <dbReference type="ARBA" id="ARBA00016714"/>
    </source>
</evidence>
<evidence type="ECO:0000256" key="1">
    <source>
        <dbReference type="ARBA" id="ARBA00001709"/>
    </source>
</evidence>
<name>A0A835CSY9_APHGI</name>
<comment type="caution">
    <text evidence="13">The sequence shown here is derived from an EMBL/GenBank/DDBJ whole genome shotgun (WGS) entry which is preliminary data.</text>
</comment>
<dbReference type="InterPro" id="IPR045004">
    <property type="entry name" value="ECH_dom"/>
</dbReference>
<accession>A0A835CSY9</accession>
<dbReference type="Gene3D" id="3.90.226.10">
    <property type="entry name" value="2-enoyl-CoA Hydratase, Chain A, domain 1"/>
    <property type="match status" value="1"/>
</dbReference>
<evidence type="ECO:0000256" key="4">
    <source>
        <dbReference type="ARBA" id="ARBA00005254"/>
    </source>
</evidence>
<comment type="similarity">
    <text evidence="4">Belongs to the enoyl-CoA hydratase/isomerase family.</text>
</comment>
<dbReference type="NCBIfam" id="NF004127">
    <property type="entry name" value="PRK05617.1"/>
    <property type="match status" value="1"/>
</dbReference>
<comment type="function">
    <text evidence="10">Hydrolyzes 3-hydroxyisobutyryl-CoA (HIBYL-CoA), a saline catabolite. Has high activity toward isobutyryl-CoA. Could be an isobutyryl-CoA dehydrogenase that functions in valine catabolism. Also hydrolyzes 3-hydroxypropanoyl-CoA.</text>
</comment>
<dbReference type="SUPFAM" id="SSF52096">
    <property type="entry name" value="ClpP/crotonase"/>
    <property type="match status" value="1"/>
</dbReference>
<evidence type="ECO:0000256" key="3">
    <source>
        <dbReference type="ARBA" id="ARBA00005109"/>
    </source>
</evidence>
<gene>
    <name evidence="13" type="ORF">HCN44_004289</name>
</gene>
<keyword evidence="14" id="KW-1185">Reference proteome</keyword>
<dbReference type="OrthoDB" id="1737613at2759"/>
<evidence type="ECO:0000256" key="5">
    <source>
        <dbReference type="ARBA" id="ARBA00011915"/>
    </source>
</evidence>
<dbReference type="PANTHER" id="PTHR43176:SF3">
    <property type="entry name" value="3-HYDROXYISOBUTYRYL-COA HYDROLASE, MITOCHONDRIAL"/>
    <property type="match status" value="1"/>
</dbReference>
<dbReference type="Pfam" id="PF16113">
    <property type="entry name" value="ECH_2"/>
    <property type="match status" value="1"/>
</dbReference>